<evidence type="ECO:0000313" key="2">
    <source>
        <dbReference type="Proteomes" id="UP001207605"/>
    </source>
</evidence>
<proteinExistence type="predicted"/>
<protein>
    <submittedName>
        <fullName evidence="1">Endosialidase</fullName>
    </submittedName>
</protein>
<dbReference type="RefSeq" id="WP_262581333.1">
    <property type="nucleotide sequence ID" value="NZ_JAOQJV010000005.1"/>
</dbReference>
<name>A0ABT2S5E1_9FIRM</name>
<sequence>MAVVKELLRAENDGTLSFGDYTLGSKTKLDGFEFQGDIYKVKTFNEITKLEKNGMFVYESVPGTAVENFKASADEVVFNVSADKDIQVTLELEADTEYVIYMDNVNIGTMKTNLSGKISVSAEMDPGRTVEIKVKKK</sequence>
<gene>
    <name evidence="1" type="ORF">OCV65_06155</name>
</gene>
<organism evidence="1 2">
    <name type="scientific">Dorea ammoniilytica</name>
    <dbReference type="NCBI Taxonomy" id="2981788"/>
    <lineage>
        <taxon>Bacteria</taxon>
        <taxon>Bacillati</taxon>
        <taxon>Bacillota</taxon>
        <taxon>Clostridia</taxon>
        <taxon>Lachnospirales</taxon>
        <taxon>Lachnospiraceae</taxon>
        <taxon>Dorea</taxon>
    </lineage>
</organism>
<evidence type="ECO:0000313" key="1">
    <source>
        <dbReference type="EMBL" id="MCU6699813.1"/>
    </source>
</evidence>
<dbReference type="Proteomes" id="UP001207605">
    <property type="component" value="Unassembled WGS sequence"/>
</dbReference>
<keyword evidence="2" id="KW-1185">Reference proteome</keyword>
<dbReference type="EMBL" id="JAOQJV010000005">
    <property type="protein sequence ID" value="MCU6699813.1"/>
    <property type="molecule type" value="Genomic_DNA"/>
</dbReference>
<accession>A0ABT2S5E1</accession>
<reference evidence="1 2" key="1">
    <citation type="journal article" date="2021" name="ISME Commun">
        <title>Automated analysis of genomic sequences facilitates high-throughput and comprehensive description of bacteria.</title>
        <authorList>
            <person name="Hitch T.C.A."/>
        </authorList>
    </citation>
    <scope>NUCLEOTIDE SEQUENCE [LARGE SCALE GENOMIC DNA]</scope>
    <source>
        <strain evidence="1 2">Sanger_02</strain>
    </source>
</reference>
<comment type="caution">
    <text evidence="1">The sequence shown here is derived from an EMBL/GenBank/DDBJ whole genome shotgun (WGS) entry which is preliminary data.</text>
</comment>